<feature type="domain" description="BioF2-like acetyltransferase" evidence="1">
    <location>
        <begin position="199"/>
        <end position="335"/>
    </location>
</feature>
<dbReference type="GO" id="GO:0016740">
    <property type="term" value="F:transferase activity"/>
    <property type="evidence" value="ECO:0007669"/>
    <property type="project" value="UniProtKB-KW"/>
</dbReference>
<organism evidence="2 3">
    <name type="scientific">Qipengyuania aquimaris</name>
    <dbReference type="NCBI Taxonomy" id="255984"/>
    <lineage>
        <taxon>Bacteria</taxon>
        <taxon>Pseudomonadati</taxon>
        <taxon>Pseudomonadota</taxon>
        <taxon>Alphaproteobacteria</taxon>
        <taxon>Sphingomonadales</taxon>
        <taxon>Erythrobacteraceae</taxon>
        <taxon>Qipengyuania</taxon>
    </lineage>
</organism>
<accession>A0A6I4TKR1</accession>
<evidence type="ECO:0000313" key="2">
    <source>
        <dbReference type="EMBL" id="MXO95158.1"/>
    </source>
</evidence>
<dbReference type="SUPFAM" id="SSF55729">
    <property type="entry name" value="Acyl-CoA N-acyltransferases (Nat)"/>
    <property type="match status" value="1"/>
</dbReference>
<dbReference type="InterPro" id="IPR038740">
    <property type="entry name" value="BioF2-like_GNAT_dom"/>
</dbReference>
<dbReference type="AlphaFoldDB" id="A0A6I4TKR1"/>
<dbReference type="RefSeq" id="WP_160594484.1">
    <property type="nucleotide sequence ID" value="NZ_WTYI01000001.1"/>
</dbReference>
<keyword evidence="2" id="KW-0808">Transferase</keyword>
<proteinExistence type="predicted"/>
<evidence type="ECO:0000313" key="3">
    <source>
        <dbReference type="Proteomes" id="UP000432727"/>
    </source>
</evidence>
<dbReference type="Pfam" id="PF13480">
    <property type="entry name" value="Acetyltransf_6"/>
    <property type="match status" value="1"/>
</dbReference>
<protein>
    <submittedName>
        <fullName evidence="2">GNAT family N-acetyltransferase</fullName>
    </submittedName>
</protein>
<sequence length="386" mass="43015">MENAGKGSHSAAANPASCPLPDGLHVSSWKDAASALPEAAWRSLADHAISPNPFYENWFLLPSLEAFDPEGEVALALLVEDGRLCGLMPVQRSNGYHGRRIPHLAAWLHPNMFCGVPLVAAGYETKFWAACLDYFDSTAGRSLFFHLRQVSPDDDIAQGLRQACRHANRPMRTVYSAERALLESSQSPDRYLARSMTTKARKELRRQRKRLAESGSLEVVRHRSSEGIGEWVEAFLTLEERGWKGDAGSAIAADPRTTEVFRKALASAAVLGRLERLTLMCDGGPVAMLATFLTPPGSYAFKTAFDEDFARYSPGLQLQIENLVLLQDEDIQWCDSCAEPGHSMIERIWSERRKIAYYTIPVGHGWRRALGAVMAWIEEKRQEARQ</sequence>
<dbReference type="Proteomes" id="UP000432727">
    <property type="component" value="Unassembled WGS sequence"/>
</dbReference>
<comment type="caution">
    <text evidence="2">The sequence shown here is derived from an EMBL/GenBank/DDBJ whole genome shotgun (WGS) entry which is preliminary data.</text>
</comment>
<dbReference type="InterPro" id="IPR016181">
    <property type="entry name" value="Acyl_CoA_acyltransferase"/>
</dbReference>
<reference evidence="2 3" key="1">
    <citation type="submission" date="2019-12" db="EMBL/GenBank/DDBJ databases">
        <title>Genomic-based taxomic classification of the family Erythrobacteraceae.</title>
        <authorList>
            <person name="Xu L."/>
        </authorList>
    </citation>
    <scope>NUCLEOTIDE SEQUENCE [LARGE SCALE GENOMIC DNA]</scope>
    <source>
        <strain evidence="2 3">JCM 12189</strain>
    </source>
</reference>
<name>A0A6I4TKR1_9SPHN</name>
<dbReference type="EMBL" id="WTYI01000001">
    <property type="protein sequence ID" value="MXO95158.1"/>
    <property type="molecule type" value="Genomic_DNA"/>
</dbReference>
<evidence type="ECO:0000259" key="1">
    <source>
        <dbReference type="Pfam" id="PF13480"/>
    </source>
</evidence>
<gene>
    <name evidence="2" type="ORF">GRI34_01845</name>
</gene>
<keyword evidence="3" id="KW-1185">Reference proteome</keyword>
<dbReference type="OrthoDB" id="213519at2"/>